<reference evidence="5" key="1">
    <citation type="submission" date="2022-01" db="EMBL/GenBank/DDBJ databases">
        <authorList>
            <person name="Braso-Vives M."/>
        </authorList>
    </citation>
    <scope>NUCLEOTIDE SEQUENCE</scope>
</reference>
<feature type="compositionally biased region" description="Polar residues" evidence="3">
    <location>
        <begin position="38"/>
        <end position="52"/>
    </location>
</feature>
<name>A0A8J9VNM0_BRALA</name>
<dbReference type="EMBL" id="OV696686">
    <property type="protein sequence ID" value="CAH1233463.1"/>
    <property type="molecule type" value="Genomic_DNA"/>
</dbReference>
<protein>
    <submittedName>
        <fullName evidence="5">Hypp751 protein</fullName>
    </submittedName>
</protein>
<evidence type="ECO:0000313" key="6">
    <source>
        <dbReference type="Proteomes" id="UP000838412"/>
    </source>
</evidence>
<dbReference type="PROSITE" id="PS51186">
    <property type="entry name" value="GNAT"/>
    <property type="match status" value="1"/>
</dbReference>
<accession>A0A8J9VNM0</accession>
<evidence type="ECO:0000256" key="3">
    <source>
        <dbReference type="SAM" id="MobiDB-lite"/>
    </source>
</evidence>
<dbReference type="PANTHER" id="PTHR43420:SF47">
    <property type="entry name" value="N-ACETYLTRANSFERASE DOMAIN-CONTAINING PROTEIN"/>
    <property type="match status" value="1"/>
</dbReference>
<proteinExistence type="predicted"/>
<dbReference type="Proteomes" id="UP000838412">
    <property type="component" value="Chromosome 1"/>
</dbReference>
<keyword evidence="6" id="KW-1185">Reference proteome</keyword>
<dbReference type="GO" id="GO:0016747">
    <property type="term" value="F:acyltransferase activity, transferring groups other than amino-acyl groups"/>
    <property type="evidence" value="ECO:0007669"/>
    <property type="project" value="InterPro"/>
</dbReference>
<keyword evidence="1" id="KW-0808">Transferase</keyword>
<dbReference type="InterPro" id="IPR016181">
    <property type="entry name" value="Acyl_CoA_acyltransferase"/>
</dbReference>
<dbReference type="InterPro" id="IPR000182">
    <property type="entry name" value="GNAT_dom"/>
</dbReference>
<evidence type="ECO:0000256" key="2">
    <source>
        <dbReference type="ARBA" id="ARBA00023315"/>
    </source>
</evidence>
<dbReference type="PANTHER" id="PTHR43420">
    <property type="entry name" value="ACETYLTRANSFERASE"/>
    <property type="match status" value="1"/>
</dbReference>
<evidence type="ECO:0000256" key="1">
    <source>
        <dbReference type="ARBA" id="ARBA00022679"/>
    </source>
</evidence>
<feature type="region of interest" description="Disordered" evidence="3">
    <location>
        <begin position="31"/>
        <end position="52"/>
    </location>
</feature>
<dbReference type="SUPFAM" id="SSF55729">
    <property type="entry name" value="Acyl-CoA N-acyltransferases (Nat)"/>
    <property type="match status" value="1"/>
</dbReference>
<organism evidence="5 6">
    <name type="scientific">Branchiostoma lanceolatum</name>
    <name type="common">Common lancelet</name>
    <name type="synonym">Amphioxus lanceolatum</name>
    <dbReference type="NCBI Taxonomy" id="7740"/>
    <lineage>
        <taxon>Eukaryota</taxon>
        <taxon>Metazoa</taxon>
        <taxon>Chordata</taxon>
        <taxon>Cephalochordata</taxon>
        <taxon>Leptocardii</taxon>
        <taxon>Amphioxiformes</taxon>
        <taxon>Branchiostomatidae</taxon>
        <taxon>Branchiostoma</taxon>
    </lineage>
</organism>
<dbReference type="CDD" id="cd04301">
    <property type="entry name" value="NAT_SF"/>
    <property type="match status" value="1"/>
</dbReference>
<dbReference type="OrthoDB" id="5799199at2759"/>
<sequence>MMLNWEPRYCIYCVQNQVSACCKKSYPEDLKDMDSTKTTEPSAVTFQPGTTRSRFQTAPETEQGPIQIRKMEPQDIEFTGRIIVEAFHDKVEHAVGKSRMEDMTQLFTKILRRSTHLWHRYHVAMYEGKPAGAMVIKFHDDNAIEDFQCCETLSHVGCWGCCGILCMLFAFTDISIGAAECYVDTVGVDADYRGKGIGKALMERADSEARQRGCTSVFLWVKQSNRAVRLYERQGFVITHPFGTWFTGFATGCRDWYNMEKKL</sequence>
<dbReference type="InterPro" id="IPR050680">
    <property type="entry name" value="YpeA/RimI_acetyltransf"/>
</dbReference>
<dbReference type="Pfam" id="PF00583">
    <property type="entry name" value="Acetyltransf_1"/>
    <property type="match status" value="1"/>
</dbReference>
<gene>
    <name evidence="5" type="primary">Hypp751</name>
    <name evidence="5" type="ORF">BLAG_LOCUS2222</name>
</gene>
<keyword evidence="2" id="KW-0012">Acyltransferase</keyword>
<feature type="domain" description="N-acetyltransferase" evidence="4">
    <location>
        <begin position="66"/>
        <end position="263"/>
    </location>
</feature>
<evidence type="ECO:0000259" key="4">
    <source>
        <dbReference type="PROSITE" id="PS51186"/>
    </source>
</evidence>
<evidence type="ECO:0000313" key="5">
    <source>
        <dbReference type="EMBL" id="CAH1233463.1"/>
    </source>
</evidence>
<dbReference type="AlphaFoldDB" id="A0A8J9VNM0"/>
<dbReference type="Gene3D" id="3.40.630.30">
    <property type="match status" value="1"/>
</dbReference>